<gene>
    <name evidence="2" type="ORF">GPECTOR_11g54</name>
</gene>
<proteinExistence type="predicted"/>
<evidence type="ECO:0000256" key="1">
    <source>
        <dbReference type="SAM" id="Phobius"/>
    </source>
</evidence>
<feature type="transmembrane region" description="Helical" evidence="1">
    <location>
        <begin position="48"/>
        <end position="68"/>
    </location>
</feature>
<organism evidence="2 3">
    <name type="scientific">Gonium pectorale</name>
    <name type="common">Green alga</name>
    <dbReference type="NCBI Taxonomy" id="33097"/>
    <lineage>
        <taxon>Eukaryota</taxon>
        <taxon>Viridiplantae</taxon>
        <taxon>Chlorophyta</taxon>
        <taxon>core chlorophytes</taxon>
        <taxon>Chlorophyceae</taxon>
        <taxon>CS clade</taxon>
        <taxon>Chlamydomonadales</taxon>
        <taxon>Volvocaceae</taxon>
        <taxon>Gonium</taxon>
    </lineage>
</organism>
<comment type="caution">
    <text evidence="2">The sequence shown here is derived from an EMBL/GenBank/DDBJ whole genome shotgun (WGS) entry which is preliminary data.</text>
</comment>
<protein>
    <recommendedName>
        <fullName evidence="4">DUF4149 domain-containing protein</fullName>
    </recommendedName>
</protein>
<evidence type="ECO:0000313" key="2">
    <source>
        <dbReference type="EMBL" id="KXZ51928.1"/>
    </source>
</evidence>
<evidence type="ECO:0000313" key="3">
    <source>
        <dbReference type="Proteomes" id="UP000075714"/>
    </source>
</evidence>
<dbReference type="OrthoDB" id="537643at2759"/>
<dbReference type="Proteomes" id="UP000075714">
    <property type="component" value="Unassembled WGS sequence"/>
</dbReference>
<feature type="transmembrane region" description="Helical" evidence="1">
    <location>
        <begin position="80"/>
        <end position="98"/>
    </location>
</feature>
<keyword evidence="1" id="KW-1133">Transmembrane helix</keyword>
<sequence length="175" mass="18540">MSKAWSTTTAIAAVMGIAPWAVFLGGLAKLTDVLTDFNLSQALKQTVIMLEWYILSAQLAVLLLAVIIAAGNGLRRAHTLLNMFLAVNTALLILRATVRLWQINRYQDGEEVGPLLGVANISGNPLPYLRALAAGLVSTATWNFVLAIVVGLAGTTALPEHVKASHYKPGAPIAA</sequence>
<reference evidence="3" key="1">
    <citation type="journal article" date="2016" name="Nat. Commun.">
        <title>The Gonium pectorale genome demonstrates co-option of cell cycle regulation during the evolution of multicellularity.</title>
        <authorList>
            <person name="Hanschen E.R."/>
            <person name="Marriage T.N."/>
            <person name="Ferris P.J."/>
            <person name="Hamaji T."/>
            <person name="Toyoda A."/>
            <person name="Fujiyama A."/>
            <person name="Neme R."/>
            <person name="Noguchi H."/>
            <person name="Minakuchi Y."/>
            <person name="Suzuki M."/>
            <person name="Kawai-Toyooka H."/>
            <person name="Smith D.R."/>
            <person name="Sparks H."/>
            <person name="Anderson J."/>
            <person name="Bakaric R."/>
            <person name="Luria V."/>
            <person name="Karger A."/>
            <person name="Kirschner M.W."/>
            <person name="Durand P.M."/>
            <person name="Michod R.E."/>
            <person name="Nozaki H."/>
            <person name="Olson B.J."/>
        </authorList>
    </citation>
    <scope>NUCLEOTIDE SEQUENCE [LARGE SCALE GENOMIC DNA]</scope>
    <source>
        <strain evidence="3">NIES-2863</strain>
    </source>
</reference>
<keyword evidence="3" id="KW-1185">Reference proteome</keyword>
<feature type="transmembrane region" description="Helical" evidence="1">
    <location>
        <begin position="132"/>
        <end position="158"/>
    </location>
</feature>
<dbReference type="EMBL" id="LSYV01000012">
    <property type="protein sequence ID" value="KXZ51928.1"/>
    <property type="molecule type" value="Genomic_DNA"/>
</dbReference>
<keyword evidence="1" id="KW-0812">Transmembrane</keyword>
<name>A0A150GQA8_GONPE</name>
<dbReference type="AlphaFoldDB" id="A0A150GQA8"/>
<accession>A0A150GQA8</accession>
<evidence type="ECO:0008006" key="4">
    <source>
        <dbReference type="Google" id="ProtNLM"/>
    </source>
</evidence>
<feature type="transmembrane region" description="Helical" evidence="1">
    <location>
        <begin position="7"/>
        <end position="28"/>
    </location>
</feature>
<keyword evidence="1" id="KW-0472">Membrane</keyword>